<sequence length="92" mass="10406">MRSEDQDGKGSVGEPATKKQKEKIVVCCDICEGKGFISKAPKRISATALIKVEEEVSAELVKDELHRVLPIKWDWVVRPHGPKAFWFLFLVK</sequence>
<evidence type="ECO:0000313" key="2">
    <source>
        <dbReference type="EMBL" id="GJM99463.1"/>
    </source>
</evidence>
<gene>
    <name evidence="2" type="primary">ga16561</name>
    <name evidence="2" type="ORF">PR202_ga16561</name>
</gene>
<organism evidence="2 3">
    <name type="scientific">Eleusine coracana subsp. coracana</name>
    <dbReference type="NCBI Taxonomy" id="191504"/>
    <lineage>
        <taxon>Eukaryota</taxon>
        <taxon>Viridiplantae</taxon>
        <taxon>Streptophyta</taxon>
        <taxon>Embryophyta</taxon>
        <taxon>Tracheophyta</taxon>
        <taxon>Spermatophyta</taxon>
        <taxon>Magnoliopsida</taxon>
        <taxon>Liliopsida</taxon>
        <taxon>Poales</taxon>
        <taxon>Poaceae</taxon>
        <taxon>PACMAD clade</taxon>
        <taxon>Chloridoideae</taxon>
        <taxon>Cynodonteae</taxon>
        <taxon>Eleusininae</taxon>
        <taxon>Eleusine</taxon>
    </lineage>
</organism>
<feature type="region of interest" description="Disordered" evidence="1">
    <location>
        <begin position="1"/>
        <end position="21"/>
    </location>
</feature>
<dbReference type="EMBL" id="BQKI01000007">
    <property type="protein sequence ID" value="GJM99463.1"/>
    <property type="molecule type" value="Genomic_DNA"/>
</dbReference>
<reference evidence="2" key="2">
    <citation type="submission" date="2021-12" db="EMBL/GenBank/DDBJ databases">
        <title>Resequencing data analysis of finger millet.</title>
        <authorList>
            <person name="Hatakeyama M."/>
            <person name="Aluri S."/>
            <person name="Balachadran M.T."/>
            <person name="Sivarajan S.R."/>
            <person name="Poveda L."/>
            <person name="Shimizu-Inatsugi R."/>
            <person name="Schlapbach R."/>
            <person name="Sreeman S.M."/>
            <person name="Shimizu K.K."/>
        </authorList>
    </citation>
    <scope>NUCLEOTIDE SEQUENCE</scope>
</reference>
<dbReference type="Proteomes" id="UP001054889">
    <property type="component" value="Unassembled WGS sequence"/>
</dbReference>
<evidence type="ECO:0000256" key="1">
    <source>
        <dbReference type="SAM" id="MobiDB-lite"/>
    </source>
</evidence>
<keyword evidence="3" id="KW-1185">Reference proteome</keyword>
<protein>
    <submittedName>
        <fullName evidence="2">Uncharacterized protein</fullName>
    </submittedName>
</protein>
<reference evidence="2" key="1">
    <citation type="journal article" date="2018" name="DNA Res.">
        <title>Multiple hybrid de novo genome assembly of finger millet, an orphan allotetraploid crop.</title>
        <authorList>
            <person name="Hatakeyama M."/>
            <person name="Aluri S."/>
            <person name="Balachadran M.T."/>
            <person name="Sivarajan S.R."/>
            <person name="Patrignani A."/>
            <person name="Gruter S."/>
            <person name="Poveda L."/>
            <person name="Shimizu-Inatsugi R."/>
            <person name="Baeten J."/>
            <person name="Francoijs K.J."/>
            <person name="Nataraja K.N."/>
            <person name="Reddy Y.A.N."/>
            <person name="Phadnis S."/>
            <person name="Ravikumar R.L."/>
            <person name="Schlapbach R."/>
            <person name="Sreeman S.M."/>
            <person name="Shimizu K.K."/>
        </authorList>
    </citation>
    <scope>NUCLEOTIDE SEQUENCE</scope>
</reference>
<accession>A0AAV5CN19</accession>
<evidence type="ECO:0000313" key="3">
    <source>
        <dbReference type="Proteomes" id="UP001054889"/>
    </source>
</evidence>
<proteinExistence type="predicted"/>
<comment type="caution">
    <text evidence="2">The sequence shown here is derived from an EMBL/GenBank/DDBJ whole genome shotgun (WGS) entry which is preliminary data.</text>
</comment>
<dbReference type="AlphaFoldDB" id="A0AAV5CN19"/>
<name>A0AAV5CN19_ELECO</name>